<name>A0ABU1U3L6_9BACL</name>
<dbReference type="RefSeq" id="WP_310260158.1">
    <property type="nucleotide sequence ID" value="NZ_JAVDWA010000005.1"/>
</dbReference>
<reference evidence="2 3" key="1">
    <citation type="submission" date="2023-07" db="EMBL/GenBank/DDBJ databases">
        <title>Sorghum-associated microbial communities from plants grown in Nebraska, USA.</title>
        <authorList>
            <person name="Schachtman D."/>
        </authorList>
    </citation>
    <scope>NUCLEOTIDE SEQUENCE [LARGE SCALE GENOMIC DNA]</scope>
    <source>
        <strain evidence="2 3">BE211</strain>
    </source>
</reference>
<keyword evidence="3" id="KW-1185">Reference proteome</keyword>
<feature type="transmembrane region" description="Helical" evidence="1">
    <location>
        <begin position="78"/>
        <end position="98"/>
    </location>
</feature>
<protein>
    <submittedName>
        <fullName evidence="2">Uncharacterized protein</fullName>
    </submittedName>
</protein>
<dbReference type="EMBL" id="JAVDWA010000005">
    <property type="protein sequence ID" value="MDR7073971.1"/>
    <property type="molecule type" value="Genomic_DNA"/>
</dbReference>
<feature type="transmembrane region" description="Helical" evidence="1">
    <location>
        <begin position="54"/>
        <end position="72"/>
    </location>
</feature>
<evidence type="ECO:0000256" key="1">
    <source>
        <dbReference type="SAM" id="Phobius"/>
    </source>
</evidence>
<evidence type="ECO:0000313" key="2">
    <source>
        <dbReference type="EMBL" id="MDR7073971.1"/>
    </source>
</evidence>
<gene>
    <name evidence="2" type="ORF">J2X07_002961</name>
</gene>
<proteinExistence type="predicted"/>
<keyword evidence="1" id="KW-1133">Transmembrane helix</keyword>
<sequence>MKEEMYCESCLMPIKHRDDLVTVWAYFKLRPYHSACYANSLKGAATFFVSNTPINGFSGNFTAIVAFLLAWIPLFTNITAGISVVCVLIVLTRLYSYFTYEKKLPL</sequence>
<evidence type="ECO:0000313" key="3">
    <source>
        <dbReference type="Proteomes" id="UP001258181"/>
    </source>
</evidence>
<accession>A0ABU1U3L6</accession>
<comment type="caution">
    <text evidence="2">The sequence shown here is derived from an EMBL/GenBank/DDBJ whole genome shotgun (WGS) entry which is preliminary data.</text>
</comment>
<keyword evidence="1" id="KW-0812">Transmembrane</keyword>
<keyword evidence="1" id="KW-0472">Membrane</keyword>
<organism evidence="2 3">
    <name type="scientific">Fictibacillus barbaricus</name>
    <dbReference type="NCBI Taxonomy" id="182136"/>
    <lineage>
        <taxon>Bacteria</taxon>
        <taxon>Bacillati</taxon>
        <taxon>Bacillota</taxon>
        <taxon>Bacilli</taxon>
        <taxon>Bacillales</taxon>
        <taxon>Fictibacillaceae</taxon>
        <taxon>Fictibacillus</taxon>
    </lineage>
</organism>
<dbReference type="Proteomes" id="UP001258181">
    <property type="component" value="Unassembled WGS sequence"/>
</dbReference>